<keyword evidence="3" id="KW-1185">Reference proteome</keyword>
<dbReference type="Proteomes" id="UP000550401">
    <property type="component" value="Unassembled WGS sequence"/>
</dbReference>
<accession>A0A839F6R9</accession>
<dbReference type="EMBL" id="JACGXL010000005">
    <property type="protein sequence ID" value="MBA8888760.1"/>
    <property type="molecule type" value="Genomic_DNA"/>
</dbReference>
<feature type="transmembrane region" description="Helical" evidence="1">
    <location>
        <begin position="117"/>
        <end position="138"/>
    </location>
</feature>
<dbReference type="AlphaFoldDB" id="A0A839F6R9"/>
<evidence type="ECO:0000256" key="1">
    <source>
        <dbReference type="SAM" id="Phobius"/>
    </source>
</evidence>
<reference evidence="2 3" key="1">
    <citation type="submission" date="2020-07" db="EMBL/GenBank/DDBJ databases">
        <title>Genomic Encyclopedia of Type Strains, Phase IV (KMG-V): Genome sequencing to study the core and pangenomes of soil and plant-associated prokaryotes.</title>
        <authorList>
            <person name="Whitman W."/>
        </authorList>
    </citation>
    <scope>NUCLEOTIDE SEQUENCE [LARGE SCALE GENOMIC DNA]</scope>
    <source>
        <strain evidence="2 3">RH2WT43</strain>
    </source>
</reference>
<comment type="caution">
    <text evidence="2">The sequence shown here is derived from an EMBL/GenBank/DDBJ whole genome shotgun (WGS) entry which is preliminary data.</text>
</comment>
<dbReference type="RefSeq" id="WP_182531814.1">
    <property type="nucleotide sequence ID" value="NZ_JACGXL010000005.1"/>
</dbReference>
<feature type="transmembrane region" description="Helical" evidence="1">
    <location>
        <begin position="41"/>
        <end position="57"/>
    </location>
</feature>
<organism evidence="2 3">
    <name type="scientific">Dokdonella fugitiva</name>
    <dbReference type="NCBI Taxonomy" id="328517"/>
    <lineage>
        <taxon>Bacteria</taxon>
        <taxon>Pseudomonadati</taxon>
        <taxon>Pseudomonadota</taxon>
        <taxon>Gammaproteobacteria</taxon>
        <taxon>Lysobacterales</taxon>
        <taxon>Rhodanobacteraceae</taxon>
        <taxon>Dokdonella</taxon>
    </lineage>
</organism>
<feature type="transmembrane region" description="Helical" evidence="1">
    <location>
        <begin position="69"/>
        <end position="97"/>
    </location>
</feature>
<proteinExistence type="predicted"/>
<name>A0A839F6R9_9GAMM</name>
<protein>
    <submittedName>
        <fullName evidence="2">Putative lipid-binding transport protein (Tim44 family)</fullName>
    </submittedName>
</protein>
<sequence>MSAEPTPAPRPRVIGIATAAMCALAGGALWCLLSLYSRGDLAALAFVVALPVIWTLRRHGYAGRWSGALVAGACVALAALYSFYLQAVAQIAGMLGLPMRDALLRMDPGMAIDIARANVGVGSAALVAAAIVFACALVKRA</sequence>
<gene>
    <name evidence="2" type="ORF">FHW12_002996</name>
</gene>
<evidence type="ECO:0000313" key="3">
    <source>
        <dbReference type="Proteomes" id="UP000550401"/>
    </source>
</evidence>
<evidence type="ECO:0000313" key="2">
    <source>
        <dbReference type="EMBL" id="MBA8888760.1"/>
    </source>
</evidence>
<keyword evidence="1" id="KW-1133">Transmembrane helix</keyword>
<keyword evidence="1" id="KW-0472">Membrane</keyword>
<feature type="transmembrane region" description="Helical" evidence="1">
    <location>
        <begin position="12"/>
        <end position="35"/>
    </location>
</feature>
<keyword evidence="1" id="KW-0812">Transmembrane</keyword>